<keyword evidence="8 18" id="KW-0863">Zinc-finger</keyword>
<evidence type="ECO:0000313" key="22">
    <source>
        <dbReference type="Proteomes" id="UP001055712"/>
    </source>
</evidence>
<dbReference type="InterPro" id="IPR006845">
    <property type="entry name" value="Pex_N"/>
</dbReference>
<dbReference type="SUPFAM" id="SSF57850">
    <property type="entry name" value="RING/U-box"/>
    <property type="match status" value="1"/>
</dbReference>
<dbReference type="InterPro" id="IPR013083">
    <property type="entry name" value="Znf_RING/FYVE/PHD"/>
</dbReference>
<keyword evidence="11" id="KW-0653">Protein transport</keyword>
<evidence type="ECO:0000256" key="16">
    <source>
        <dbReference type="ARBA" id="ARBA00034438"/>
    </source>
</evidence>
<dbReference type="GO" id="GO:0005778">
    <property type="term" value="C:peroxisomal membrane"/>
    <property type="evidence" value="ECO:0007669"/>
    <property type="project" value="UniProtKB-SubCell"/>
</dbReference>
<evidence type="ECO:0000256" key="3">
    <source>
        <dbReference type="ARBA" id="ARBA00008704"/>
    </source>
</evidence>
<dbReference type="GO" id="GO:0016558">
    <property type="term" value="P:protein import into peroxisome matrix"/>
    <property type="evidence" value="ECO:0007669"/>
    <property type="project" value="InterPro"/>
</dbReference>
<feature type="compositionally biased region" description="Gly residues" evidence="19">
    <location>
        <begin position="392"/>
        <end position="407"/>
    </location>
</feature>
<name>A0A9D4Z2V7_CHLVU</name>
<reference evidence="21" key="1">
    <citation type="journal article" date="2019" name="Plant J.">
        <title>Chlorella vulgaris genome assembly and annotation reveals the molecular basis for metabolic acclimation to high light conditions.</title>
        <authorList>
            <person name="Cecchin M."/>
            <person name="Marcolungo L."/>
            <person name="Rossato M."/>
            <person name="Girolomoni L."/>
            <person name="Cosentino E."/>
            <person name="Cuine S."/>
            <person name="Li-Beisson Y."/>
            <person name="Delledonne M."/>
            <person name="Ballottari M."/>
        </authorList>
    </citation>
    <scope>NUCLEOTIDE SEQUENCE</scope>
    <source>
        <strain evidence="21">211/11P</strain>
    </source>
</reference>
<dbReference type="EC" id="2.3.2.36" evidence="17"/>
<feature type="region of interest" description="Disordered" evidence="19">
    <location>
        <begin position="1"/>
        <end position="30"/>
    </location>
</feature>
<evidence type="ECO:0000256" key="18">
    <source>
        <dbReference type="PROSITE-ProRule" id="PRU00175"/>
    </source>
</evidence>
<evidence type="ECO:0000256" key="11">
    <source>
        <dbReference type="ARBA" id="ARBA00022927"/>
    </source>
</evidence>
<feature type="region of interest" description="Disordered" evidence="19">
    <location>
        <begin position="386"/>
        <end position="423"/>
    </location>
</feature>
<keyword evidence="5" id="KW-0808">Transferase</keyword>
<keyword evidence="12" id="KW-1133">Transmembrane helix</keyword>
<evidence type="ECO:0000256" key="19">
    <source>
        <dbReference type="SAM" id="MobiDB-lite"/>
    </source>
</evidence>
<proteinExistence type="inferred from homology"/>
<dbReference type="Pfam" id="PF04757">
    <property type="entry name" value="Pex2_Pex12"/>
    <property type="match status" value="1"/>
</dbReference>
<dbReference type="SMART" id="SM00184">
    <property type="entry name" value="RING"/>
    <property type="match status" value="1"/>
</dbReference>
<dbReference type="OrthoDB" id="1701437at2759"/>
<comment type="similarity">
    <text evidence="3">Belongs to the pex2/pex10/pex12 family.</text>
</comment>
<dbReference type="PROSITE" id="PS00518">
    <property type="entry name" value="ZF_RING_1"/>
    <property type="match status" value="1"/>
</dbReference>
<feature type="domain" description="RING-type" evidence="20">
    <location>
        <begin position="334"/>
        <end position="375"/>
    </location>
</feature>
<keyword evidence="4" id="KW-0813">Transport</keyword>
<evidence type="ECO:0000256" key="15">
    <source>
        <dbReference type="ARBA" id="ARBA00032511"/>
    </source>
</evidence>
<comment type="caution">
    <text evidence="21">The sequence shown here is derived from an EMBL/GenBank/DDBJ whole genome shotgun (WGS) entry which is preliminary data.</text>
</comment>
<keyword evidence="9" id="KW-0833">Ubl conjugation pathway</keyword>
<dbReference type="Proteomes" id="UP001055712">
    <property type="component" value="Unassembled WGS sequence"/>
</dbReference>
<keyword evidence="7" id="KW-0479">Metal-binding</keyword>
<sequence>MAHGISAHQPAGSGPAAPPAVASPSTPPPEQWQTNWATTLPQLESISRQLKPRLDISVMRSSQLDAARLDEELSGMLRGQFLRAFAFFRPAAVAQLQPELSLLLDFLIFRFSVWEGRPLPGMSLMNLRYRNEAAVQMPRRTGSSFPSSSAASPTPLCIAGGHSGVEGPGLSAAQRSLYCLGAVMLRYAWSRLTHHAATRHWGDESGAAWQQRGWALMRRAESSYRLASLLNFLAFLRSGRYRSLLERLLRARLVYQQPVAARAISFEYLNRQLVWSELSELLLFLLPLVNVKAMKHTLRSYLPRLPMLIGGAGAAAVSGQQQQQGQPQSQHQPCGICSTADILEPYFAVPCGHRFCYYCLRSQCLADPQYACPLCLQRIDAMQRGSASKGSGDNGEGIGGNGEGSGGQELSLGSWLAERTVSR</sequence>
<dbReference type="PROSITE" id="PS50089">
    <property type="entry name" value="ZF_RING_2"/>
    <property type="match status" value="1"/>
</dbReference>
<feature type="compositionally biased region" description="Low complexity" evidence="19">
    <location>
        <begin position="10"/>
        <end position="24"/>
    </location>
</feature>
<evidence type="ECO:0000256" key="7">
    <source>
        <dbReference type="ARBA" id="ARBA00022723"/>
    </source>
</evidence>
<evidence type="ECO:0000259" key="20">
    <source>
        <dbReference type="PROSITE" id="PS50089"/>
    </source>
</evidence>
<evidence type="ECO:0000256" key="8">
    <source>
        <dbReference type="ARBA" id="ARBA00022771"/>
    </source>
</evidence>
<gene>
    <name evidence="21" type="ORF">D9Q98_001234</name>
</gene>
<evidence type="ECO:0000256" key="17">
    <source>
        <dbReference type="ARBA" id="ARBA00034523"/>
    </source>
</evidence>
<dbReference type="GO" id="GO:0008270">
    <property type="term" value="F:zinc ion binding"/>
    <property type="evidence" value="ECO:0007669"/>
    <property type="project" value="UniProtKB-KW"/>
</dbReference>
<evidence type="ECO:0000256" key="2">
    <source>
        <dbReference type="ARBA" id="ARBA00004906"/>
    </source>
</evidence>
<organism evidence="21 22">
    <name type="scientific">Chlorella vulgaris</name>
    <name type="common">Green alga</name>
    <dbReference type="NCBI Taxonomy" id="3077"/>
    <lineage>
        <taxon>Eukaryota</taxon>
        <taxon>Viridiplantae</taxon>
        <taxon>Chlorophyta</taxon>
        <taxon>core chlorophytes</taxon>
        <taxon>Trebouxiophyceae</taxon>
        <taxon>Chlorellales</taxon>
        <taxon>Chlorellaceae</taxon>
        <taxon>Chlorella clade</taxon>
        <taxon>Chlorella</taxon>
    </lineage>
</organism>
<evidence type="ECO:0000256" key="9">
    <source>
        <dbReference type="ARBA" id="ARBA00022786"/>
    </source>
</evidence>
<dbReference type="PANTHER" id="PTHR48178">
    <property type="entry name" value="PEROXISOME BIOGENESIS FACTOR 2"/>
    <property type="match status" value="1"/>
</dbReference>
<comment type="pathway">
    <text evidence="2">Protein modification; protein ubiquitination.</text>
</comment>
<keyword evidence="13" id="KW-0472">Membrane</keyword>
<evidence type="ECO:0000256" key="13">
    <source>
        <dbReference type="ARBA" id="ARBA00023136"/>
    </source>
</evidence>
<keyword evidence="10" id="KW-0862">Zinc</keyword>
<evidence type="ECO:0000256" key="12">
    <source>
        <dbReference type="ARBA" id="ARBA00022989"/>
    </source>
</evidence>
<dbReference type="InterPro" id="IPR025654">
    <property type="entry name" value="PEX2/10"/>
</dbReference>
<dbReference type="PANTHER" id="PTHR48178:SF1">
    <property type="entry name" value="PEROXISOME BIOGENESIS FACTOR 2"/>
    <property type="match status" value="1"/>
</dbReference>
<reference evidence="21" key="2">
    <citation type="submission" date="2020-11" db="EMBL/GenBank/DDBJ databases">
        <authorList>
            <person name="Cecchin M."/>
            <person name="Marcolungo L."/>
            <person name="Rossato M."/>
            <person name="Girolomoni L."/>
            <person name="Cosentino E."/>
            <person name="Cuine S."/>
            <person name="Li-Beisson Y."/>
            <person name="Delledonne M."/>
            <person name="Ballottari M."/>
        </authorList>
    </citation>
    <scope>NUCLEOTIDE SEQUENCE</scope>
    <source>
        <strain evidence="21">211/11P</strain>
        <tissue evidence="21">Whole cell</tissue>
    </source>
</reference>
<dbReference type="AlphaFoldDB" id="A0A9D4Z2V7"/>
<dbReference type="InterPro" id="IPR017907">
    <property type="entry name" value="Znf_RING_CS"/>
</dbReference>
<keyword evidence="14" id="KW-0576">Peroxisome</keyword>
<dbReference type="InterPro" id="IPR018957">
    <property type="entry name" value="Znf_C3HC4_RING-type"/>
</dbReference>
<dbReference type="Gene3D" id="3.30.40.10">
    <property type="entry name" value="Zinc/RING finger domain, C3HC4 (zinc finger)"/>
    <property type="match status" value="1"/>
</dbReference>
<dbReference type="EMBL" id="SIDB01000001">
    <property type="protein sequence ID" value="KAI3438817.1"/>
    <property type="molecule type" value="Genomic_DNA"/>
</dbReference>
<comment type="subcellular location">
    <subcellularLocation>
        <location evidence="1">Peroxisome membrane</location>
        <topology evidence="1">Multi-pass membrane protein</topology>
    </subcellularLocation>
</comment>
<evidence type="ECO:0000256" key="14">
    <source>
        <dbReference type="ARBA" id="ARBA00023140"/>
    </source>
</evidence>
<dbReference type="InterPro" id="IPR001841">
    <property type="entry name" value="Znf_RING"/>
</dbReference>
<keyword evidence="6" id="KW-0812">Transmembrane</keyword>
<evidence type="ECO:0000256" key="1">
    <source>
        <dbReference type="ARBA" id="ARBA00004585"/>
    </source>
</evidence>
<evidence type="ECO:0000256" key="5">
    <source>
        <dbReference type="ARBA" id="ARBA00022679"/>
    </source>
</evidence>
<accession>A0A9D4Z2V7</accession>
<evidence type="ECO:0000256" key="6">
    <source>
        <dbReference type="ARBA" id="ARBA00022692"/>
    </source>
</evidence>
<evidence type="ECO:0000313" key="21">
    <source>
        <dbReference type="EMBL" id="KAI3438817.1"/>
    </source>
</evidence>
<protein>
    <recommendedName>
        <fullName evidence="17">RING-type E3 ubiquitin transferase (cysteine targeting)</fullName>
        <ecNumber evidence="17">2.3.2.36</ecNumber>
    </recommendedName>
    <alternativeName>
        <fullName evidence="15">Peroxin-2</fullName>
    </alternativeName>
</protein>
<keyword evidence="22" id="KW-1185">Reference proteome</keyword>
<dbReference type="Pfam" id="PF00097">
    <property type="entry name" value="zf-C3HC4"/>
    <property type="match status" value="1"/>
</dbReference>
<evidence type="ECO:0000256" key="4">
    <source>
        <dbReference type="ARBA" id="ARBA00022448"/>
    </source>
</evidence>
<dbReference type="GO" id="GO:0061630">
    <property type="term" value="F:ubiquitin protein ligase activity"/>
    <property type="evidence" value="ECO:0007669"/>
    <property type="project" value="UniProtKB-EC"/>
</dbReference>
<comment type="catalytic activity">
    <reaction evidence="16">
        <text>[E2 ubiquitin-conjugating enzyme]-S-ubiquitinyl-L-cysteine + [acceptor protein]-L-cysteine = [E2 ubiquitin-conjugating enzyme]-L-cysteine + [acceptor protein]-S-ubiquitinyl-L-cysteine.</text>
        <dbReference type="EC" id="2.3.2.36"/>
    </reaction>
</comment>
<evidence type="ECO:0000256" key="10">
    <source>
        <dbReference type="ARBA" id="ARBA00022833"/>
    </source>
</evidence>